<dbReference type="Proteomes" id="UP000886998">
    <property type="component" value="Unassembled WGS sequence"/>
</dbReference>
<evidence type="ECO:0000256" key="3">
    <source>
        <dbReference type="ARBA" id="ARBA00022737"/>
    </source>
</evidence>
<organism evidence="7 8">
    <name type="scientific">Trichonephila inaurata madagascariensis</name>
    <dbReference type="NCBI Taxonomy" id="2747483"/>
    <lineage>
        <taxon>Eukaryota</taxon>
        <taxon>Metazoa</taxon>
        <taxon>Ecdysozoa</taxon>
        <taxon>Arthropoda</taxon>
        <taxon>Chelicerata</taxon>
        <taxon>Arachnida</taxon>
        <taxon>Araneae</taxon>
        <taxon>Araneomorphae</taxon>
        <taxon>Entelegynae</taxon>
        <taxon>Araneoidea</taxon>
        <taxon>Nephilidae</taxon>
        <taxon>Trichonephila</taxon>
        <taxon>Trichonephila inaurata</taxon>
    </lineage>
</organism>
<comment type="caution">
    <text evidence="7">The sequence shown here is derived from an EMBL/GenBank/DDBJ whole genome shotgun (WGS) entry which is preliminary data.</text>
</comment>
<dbReference type="Pfam" id="PF00084">
    <property type="entry name" value="Sushi"/>
    <property type="match status" value="2"/>
</dbReference>
<evidence type="ECO:0000256" key="1">
    <source>
        <dbReference type="ARBA" id="ARBA00022659"/>
    </source>
</evidence>
<keyword evidence="2" id="KW-0732">Signal</keyword>
<dbReference type="EMBL" id="BMAV01000572">
    <property type="protein sequence ID" value="GFY37970.1"/>
    <property type="molecule type" value="Genomic_DNA"/>
</dbReference>
<dbReference type="OrthoDB" id="6418332at2759"/>
<feature type="disulfide bond" evidence="5">
    <location>
        <begin position="132"/>
        <end position="175"/>
    </location>
</feature>
<evidence type="ECO:0000313" key="8">
    <source>
        <dbReference type="Proteomes" id="UP000886998"/>
    </source>
</evidence>
<keyword evidence="4 5" id="KW-1015">Disulfide bond</keyword>
<name>A0A8X6WN00_9ARAC</name>
<reference evidence="7" key="1">
    <citation type="submission" date="2020-08" db="EMBL/GenBank/DDBJ databases">
        <title>Multicomponent nature underlies the extraordinary mechanical properties of spider dragline silk.</title>
        <authorList>
            <person name="Kono N."/>
            <person name="Nakamura H."/>
            <person name="Mori M."/>
            <person name="Yoshida Y."/>
            <person name="Ohtoshi R."/>
            <person name="Malay A.D."/>
            <person name="Moran D.A.P."/>
            <person name="Tomita M."/>
            <person name="Numata K."/>
            <person name="Arakawa K."/>
        </authorList>
    </citation>
    <scope>NUCLEOTIDE SEQUENCE</scope>
</reference>
<protein>
    <submittedName>
        <fullName evidence="7">Locomotion-related protein Hikaru genki</fullName>
    </submittedName>
</protein>
<proteinExistence type="predicted"/>
<sequence>MIPIAQKRPIITVTLNTSHGDSKCAVVEKPPTILFRHQLGPIAQSNEGKLIVYPGTILHLECLWIRKYGIPTGRSATLIESTQKAKISGQTVGSRANFSCPSGYGLRGEMVLQCLDTGQWSAPVPYCEEVICESPEVPKNGYLQSSNKDKYRGGDVLQFACDANHMMDGQNIIVCQENGRWSASVPKCKNSSPVSCGIIILS</sequence>
<dbReference type="FunFam" id="2.10.70.10:FF:000014">
    <property type="entry name" value="Membrane cofactor protein"/>
    <property type="match status" value="1"/>
</dbReference>
<dbReference type="PANTHER" id="PTHR45656:SF4">
    <property type="entry name" value="PROTEIN CBR-CLEC-78"/>
    <property type="match status" value="1"/>
</dbReference>
<dbReference type="PANTHER" id="PTHR45656">
    <property type="entry name" value="PROTEIN CBR-CLEC-78"/>
    <property type="match status" value="1"/>
</dbReference>
<evidence type="ECO:0000313" key="7">
    <source>
        <dbReference type="EMBL" id="GFY37970.1"/>
    </source>
</evidence>
<feature type="domain" description="Sushi" evidence="6">
    <location>
        <begin position="130"/>
        <end position="190"/>
    </location>
</feature>
<evidence type="ECO:0000256" key="2">
    <source>
        <dbReference type="ARBA" id="ARBA00022729"/>
    </source>
</evidence>
<keyword evidence="1 5" id="KW-0768">Sushi</keyword>
<evidence type="ECO:0000256" key="4">
    <source>
        <dbReference type="ARBA" id="ARBA00023157"/>
    </source>
</evidence>
<evidence type="ECO:0000259" key="6">
    <source>
        <dbReference type="PROSITE" id="PS50923"/>
    </source>
</evidence>
<dbReference type="SUPFAM" id="SSF57535">
    <property type="entry name" value="Complement control module/SCR domain"/>
    <property type="match status" value="2"/>
</dbReference>
<dbReference type="InterPro" id="IPR051277">
    <property type="entry name" value="SEZ6_CSMD_C4BPB_Regulators"/>
</dbReference>
<dbReference type="Gene3D" id="2.10.70.10">
    <property type="entry name" value="Complement Module, domain 1"/>
    <property type="match status" value="2"/>
</dbReference>
<gene>
    <name evidence="7" type="primary">hig_1</name>
    <name evidence="7" type="ORF">TNIN_6761</name>
</gene>
<keyword evidence="3" id="KW-0677">Repeat</keyword>
<evidence type="ECO:0000256" key="5">
    <source>
        <dbReference type="PROSITE-ProRule" id="PRU00302"/>
    </source>
</evidence>
<feature type="disulfide bond" evidence="5">
    <location>
        <begin position="161"/>
        <end position="188"/>
    </location>
</feature>
<dbReference type="PROSITE" id="PS50923">
    <property type="entry name" value="SUSHI"/>
    <property type="match status" value="2"/>
</dbReference>
<dbReference type="SMART" id="SM00032">
    <property type="entry name" value="CCP"/>
    <property type="match status" value="2"/>
</dbReference>
<dbReference type="InterPro" id="IPR035976">
    <property type="entry name" value="Sushi/SCR/CCP_sf"/>
</dbReference>
<feature type="domain" description="Sushi" evidence="6">
    <location>
        <begin position="60"/>
        <end position="129"/>
    </location>
</feature>
<dbReference type="InterPro" id="IPR000436">
    <property type="entry name" value="Sushi_SCR_CCP_dom"/>
</dbReference>
<dbReference type="CDD" id="cd00033">
    <property type="entry name" value="CCP"/>
    <property type="match status" value="2"/>
</dbReference>
<comment type="caution">
    <text evidence="5">Lacks conserved residue(s) required for the propagation of feature annotation.</text>
</comment>
<accession>A0A8X6WN00</accession>
<keyword evidence="8" id="KW-1185">Reference proteome</keyword>
<feature type="disulfide bond" evidence="5">
    <location>
        <begin position="100"/>
        <end position="127"/>
    </location>
</feature>
<dbReference type="AlphaFoldDB" id="A0A8X6WN00"/>